<dbReference type="EMBL" id="MZNU01000435">
    <property type="protein sequence ID" value="OWO97531.1"/>
    <property type="molecule type" value="Genomic_DNA"/>
</dbReference>
<dbReference type="AlphaFoldDB" id="A0A218YU36"/>
<accession>A0A218YU36</accession>
<reference evidence="2 3" key="1">
    <citation type="submission" date="2017-04" db="EMBL/GenBank/DDBJ databases">
        <title>Draft genome sequence of Marssonina coronaria NL1: causal agent of apple blotch.</title>
        <authorList>
            <person name="Cheng Q."/>
        </authorList>
    </citation>
    <scope>NUCLEOTIDE SEQUENCE [LARGE SCALE GENOMIC DNA]</scope>
    <source>
        <strain evidence="2 3">NL1</strain>
    </source>
</reference>
<dbReference type="STRING" id="503106.A0A218YU36"/>
<feature type="compositionally biased region" description="Basic residues" evidence="1">
    <location>
        <begin position="138"/>
        <end position="148"/>
    </location>
</feature>
<gene>
    <name evidence="2" type="ORF">B2J93_9152</name>
</gene>
<dbReference type="InParanoid" id="A0A218YU36"/>
<organism evidence="2 3">
    <name type="scientific">Diplocarpon coronariae</name>
    <dbReference type="NCBI Taxonomy" id="2795749"/>
    <lineage>
        <taxon>Eukaryota</taxon>
        <taxon>Fungi</taxon>
        <taxon>Dikarya</taxon>
        <taxon>Ascomycota</taxon>
        <taxon>Pezizomycotina</taxon>
        <taxon>Leotiomycetes</taxon>
        <taxon>Helotiales</taxon>
        <taxon>Drepanopezizaceae</taxon>
        <taxon>Diplocarpon</taxon>
    </lineage>
</organism>
<sequence length="204" mass="22889">MGPLAISHKELSSFHAAHFSKSSVGHFAEQFLGPIGGITEEESLDDDGLGYYGDGVKRTLTDEQIAIFRHSEIEALSRQRRKAGGENECKTNCEGEEICRKRHGELSNPIGGGFEEGELADKEPANPPTPPVSYPKQRMSKKEKKIQKAKQMGYFKQNVKPDLRKRTWDKVEMGLGTLDYDEDKETSETALSKPAQRRQISYDE</sequence>
<dbReference type="Pfam" id="PF12720">
    <property type="entry name" value="DUF3807"/>
    <property type="match status" value="1"/>
</dbReference>
<evidence type="ECO:0000313" key="3">
    <source>
        <dbReference type="Proteomes" id="UP000242519"/>
    </source>
</evidence>
<proteinExistence type="predicted"/>
<evidence type="ECO:0000313" key="2">
    <source>
        <dbReference type="EMBL" id="OWO97531.1"/>
    </source>
</evidence>
<protein>
    <submittedName>
        <fullName evidence="2">Uncharacterized protein</fullName>
    </submittedName>
</protein>
<dbReference type="PANTHER" id="PTHR40642">
    <property type="entry name" value="YALI0F31295P"/>
    <property type="match status" value="1"/>
</dbReference>
<dbReference type="PANTHER" id="PTHR40642:SF1">
    <property type="entry name" value="YALI0F31295P"/>
    <property type="match status" value="1"/>
</dbReference>
<name>A0A218YU36_9HELO</name>
<feature type="region of interest" description="Disordered" evidence="1">
    <location>
        <begin position="104"/>
        <end position="158"/>
    </location>
</feature>
<comment type="caution">
    <text evidence="2">The sequence shown here is derived from an EMBL/GenBank/DDBJ whole genome shotgun (WGS) entry which is preliminary data.</text>
</comment>
<dbReference type="InterPro" id="IPR024526">
    <property type="entry name" value="DUF3807"/>
</dbReference>
<dbReference type="OrthoDB" id="5422320at2759"/>
<evidence type="ECO:0000256" key="1">
    <source>
        <dbReference type="SAM" id="MobiDB-lite"/>
    </source>
</evidence>
<keyword evidence="3" id="KW-1185">Reference proteome</keyword>
<dbReference type="Proteomes" id="UP000242519">
    <property type="component" value="Unassembled WGS sequence"/>
</dbReference>
<feature type="region of interest" description="Disordered" evidence="1">
    <location>
        <begin position="175"/>
        <end position="204"/>
    </location>
</feature>